<dbReference type="RefSeq" id="WP_035968014.1">
    <property type="nucleotide sequence ID" value="NZ_BMEG01000005.1"/>
</dbReference>
<keyword evidence="11" id="KW-1185">Reference proteome</keyword>
<dbReference type="SUPFAM" id="SSF51679">
    <property type="entry name" value="Bacterial luciferase-like"/>
    <property type="match status" value="1"/>
</dbReference>
<keyword evidence="2 6" id="KW-0288">FMN</keyword>
<dbReference type="OrthoDB" id="4505903at2"/>
<dbReference type="Pfam" id="PF00296">
    <property type="entry name" value="Bac_luciferase"/>
    <property type="match status" value="1"/>
</dbReference>
<feature type="binding site" evidence="6">
    <location>
        <position position="147"/>
    </location>
    <ligand>
        <name>FMN</name>
        <dbReference type="ChEBI" id="CHEBI:58210"/>
    </ligand>
</feature>
<comment type="similarity">
    <text evidence="5">Belongs to the NtaA/SnaA/DszA monooxygenase family.</text>
</comment>
<evidence type="ECO:0000256" key="2">
    <source>
        <dbReference type="ARBA" id="ARBA00022643"/>
    </source>
</evidence>
<comment type="caution">
    <text evidence="9">The sequence shown here is derived from an EMBL/GenBank/DDBJ whole genome shotgun (WGS) entry which is preliminary data.</text>
</comment>
<dbReference type="InterPro" id="IPR036661">
    <property type="entry name" value="Luciferase-like_sf"/>
</dbReference>
<keyword evidence="1 6" id="KW-0285">Flavoprotein</keyword>
<dbReference type="EMBL" id="BMEG01000005">
    <property type="protein sequence ID" value="GGD74962.1"/>
    <property type="molecule type" value="Genomic_DNA"/>
</dbReference>
<dbReference type="Gene3D" id="3.20.20.30">
    <property type="entry name" value="Luciferase-like domain"/>
    <property type="match status" value="1"/>
</dbReference>
<dbReference type="EMBL" id="JFHE01000026">
    <property type="protein sequence ID" value="KDR30511.1"/>
    <property type="molecule type" value="Genomic_DNA"/>
</dbReference>
<proteinExistence type="inferred from homology"/>
<dbReference type="InterPro" id="IPR051260">
    <property type="entry name" value="Diverse_substr_monoxygenases"/>
</dbReference>
<dbReference type="InterPro" id="IPR016215">
    <property type="entry name" value="NTA_MOA"/>
</dbReference>
<feature type="domain" description="Luciferase-like" evidence="7">
    <location>
        <begin position="22"/>
        <end position="384"/>
    </location>
</feature>
<evidence type="ECO:0000256" key="3">
    <source>
        <dbReference type="ARBA" id="ARBA00023002"/>
    </source>
</evidence>
<evidence type="ECO:0000256" key="4">
    <source>
        <dbReference type="ARBA" id="ARBA00023033"/>
    </source>
</evidence>
<feature type="binding site" evidence="6">
    <location>
        <position position="143"/>
    </location>
    <ligand>
        <name>FMN</name>
        <dbReference type="ChEBI" id="CHEBI:58210"/>
    </ligand>
</feature>
<organism evidence="9 10">
    <name type="scientific">Caballeronia grimmiae</name>
    <dbReference type="NCBI Taxonomy" id="1071679"/>
    <lineage>
        <taxon>Bacteria</taxon>
        <taxon>Pseudomonadati</taxon>
        <taxon>Pseudomonadota</taxon>
        <taxon>Betaproteobacteria</taxon>
        <taxon>Burkholderiales</taxon>
        <taxon>Burkholderiaceae</taxon>
        <taxon>Caballeronia</taxon>
    </lineage>
</organism>
<dbReference type="AlphaFoldDB" id="A0A069NZJ9"/>
<evidence type="ECO:0000256" key="5">
    <source>
        <dbReference type="ARBA" id="ARBA00033748"/>
    </source>
</evidence>
<dbReference type="STRING" id="1071679.BG57_14700"/>
<reference evidence="11" key="3">
    <citation type="journal article" date="2019" name="Int. J. Syst. Evol. Microbiol.">
        <title>The Global Catalogue of Microorganisms (GCM) 10K type strain sequencing project: providing services to taxonomists for standard genome sequencing and annotation.</title>
        <authorList>
            <consortium name="The Broad Institute Genomics Platform"/>
            <consortium name="The Broad Institute Genome Sequencing Center for Infectious Disease"/>
            <person name="Wu L."/>
            <person name="Ma J."/>
        </authorList>
    </citation>
    <scope>NUCLEOTIDE SEQUENCE [LARGE SCALE GENOMIC DNA]</scope>
    <source>
        <strain evidence="11">CGMCC 1.11013</strain>
    </source>
</reference>
<dbReference type="PANTHER" id="PTHR30011">
    <property type="entry name" value="ALKANESULFONATE MONOOXYGENASE-RELATED"/>
    <property type="match status" value="1"/>
</dbReference>
<dbReference type="Proteomes" id="UP000027439">
    <property type="component" value="Unassembled WGS sequence"/>
</dbReference>
<dbReference type="NCBIfam" id="TIGR03860">
    <property type="entry name" value="FMN_nitrolo"/>
    <property type="match status" value="1"/>
</dbReference>
<accession>A0A069NZJ9</accession>
<evidence type="ECO:0000256" key="6">
    <source>
        <dbReference type="PIRSR" id="PIRSR000337-1"/>
    </source>
</evidence>
<feature type="binding site" evidence="6">
    <location>
        <position position="93"/>
    </location>
    <ligand>
        <name>FMN</name>
        <dbReference type="ChEBI" id="CHEBI:58210"/>
    </ligand>
</feature>
<dbReference type="GO" id="GO:0004497">
    <property type="term" value="F:monooxygenase activity"/>
    <property type="evidence" value="ECO:0007669"/>
    <property type="project" value="UniProtKB-KW"/>
</dbReference>
<evidence type="ECO:0000259" key="7">
    <source>
        <dbReference type="Pfam" id="PF00296"/>
    </source>
</evidence>
<dbReference type="Proteomes" id="UP000597138">
    <property type="component" value="Unassembled WGS sequence"/>
</dbReference>
<evidence type="ECO:0000256" key="1">
    <source>
        <dbReference type="ARBA" id="ARBA00022630"/>
    </source>
</evidence>
<keyword evidence="3" id="KW-0560">Oxidoreductase</keyword>
<evidence type="ECO:0000313" key="9">
    <source>
        <dbReference type="EMBL" id="KDR30511.1"/>
    </source>
</evidence>
<gene>
    <name evidence="9" type="ORF">BG57_14700</name>
    <name evidence="8" type="ORF">GCM10010985_31830</name>
</gene>
<evidence type="ECO:0000313" key="11">
    <source>
        <dbReference type="Proteomes" id="UP000597138"/>
    </source>
</evidence>
<dbReference type="CDD" id="cd01095">
    <property type="entry name" value="Nitrilotriacetate_monoxgenase"/>
    <property type="match status" value="1"/>
</dbReference>
<dbReference type="InterPro" id="IPR011251">
    <property type="entry name" value="Luciferase-like_dom"/>
</dbReference>
<keyword evidence="4 9" id="KW-0503">Monooxygenase</keyword>
<dbReference type="PANTHER" id="PTHR30011:SF16">
    <property type="entry name" value="C2H2 FINGER DOMAIN TRANSCRIPTION FACTOR (EUROFUNG)-RELATED"/>
    <property type="match status" value="1"/>
</dbReference>
<feature type="binding site" evidence="6">
    <location>
        <position position="217"/>
    </location>
    <ligand>
        <name>FMN</name>
        <dbReference type="ChEBI" id="CHEBI:58210"/>
    </ligand>
</feature>
<name>A0A069NZJ9_9BURK</name>
<reference evidence="9 10" key="2">
    <citation type="submission" date="2014-03" db="EMBL/GenBank/DDBJ databases">
        <title>Draft Genome Sequences of Four Burkholderia Strains.</title>
        <authorList>
            <person name="Liu X.Y."/>
            <person name="Li C.X."/>
            <person name="Xu J.H."/>
        </authorList>
    </citation>
    <scope>NUCLEOTIDE SEQUENCE [LARGE SCALE GENOMIC DNA]</scope>
    <source>
        <strain evidence="9 10">R27</strain>
    </source>
</reference>
<sequence>MARPIHLNLFVHGRGHHEAGWRHSGATRQALTDIDYFRDLAVRAEQSRFDSVFFADALALGDGAQFVASGALEPITTLAALSQTTSRIGLIATASTTYTEPFNLARQFASLDHISRGRIGWNIVTSWVGGAGPNFGYEQQIEHAERYARAHEFLEVVTQLWDSWADDAIVDDASSGRFLDPARVRKIGYRGKFHRVAGPLNLPRPPQGHPVLVQAGSSATGKAFAARYAEAVFTAHLTKQSAIDFYAELKAGARAAGRSEQDIVILPGISAAIGSTEAEASALLDELDSITDVSVGLGRLSNRFGGYDFSTLPLDQPLSVDDFPDPSTVQAAQSRAAVITQLVARERPTLRSLLRRLAAARGHFTLSGTPEQIADVIADWAESRAADGFNVMPPVLPAQLEHFTEHVVPILQSRGLFRREYEAATLRGHYGLARPANPHFKS</sequence>
<feature type="binding site" evidence="6">
    <location>
        <position position="218"/>
    </location>
    <ligand>
        <name>FMN</name>
        <dbReference type="ChEBI" id="CHEBI:58210"/>
    </ligand>
</feature>
<evidence type="ECO:0000313" key="10">
    <source>
        <dbReference type="Proteomes" id="UP000027439"/>
    </source>
</evidence>
<reference evidence="8" key="1">
    <citation type="journal article" date="2014" name="Int. J. Syst. Evol. Microbiol.">
        <title>Complete genome of a new Firmicutes species belonging to the dominant human colonic microbiota ('Ruminococcus bicirculans') reveals two chromosomes and a selective capacity to utilize plant glucans.</title>
        <authorList>
            <consortium name="NISC Comparative Sequencing Program"/>
            <person name="Wegmann U."/>
            <person name="Louis P."/>
            <person name="Goesmann A."/>
            <person name="Henrissat B."/>
            <person name="Duncan S.H."/>
            <person name="Flint H.J."/>
        </authorList>
    </citation>
    <scope>NUCLEOTIDE SEQUENCE</scope>
    <source>
        <strain evidence="8">CGMCC 1.11013</strain>
    </source>
</reference>
<feature type="binding site" evidence="6">
    <location>
        <position position="56"/>
    </location>
    <ligand>
        <name>FMN</name>
        <dbReference type="ChEBI" id="CHEBI:58210"/>
    </ligand>
</feature>
<reference evidence="8" key="4">
    <citation type="submission" date="2024-05" db="EMBL/GenBank/DDBJ databases">
        <authorList>
            <person name="Sun Q."/>
            <person name="Zhou Y."/>
        </authorList>
    </citation>
    <scope>NUCLEOTIDE SEQUENCE</scope>
    <source>
        <strain evidence="8">CGMCC 1.11013</strain>
    </source>
</reference>
<evidence type="ECO:0000313" key="8">
    <source>
        <dbReference type="EMBL" id="GGD74962.1"/>
    </source>
</evidence>
<dbReference type="eggNOG" id="COG2141">
    <property type="taxonomic scope" value="Bacteria"/>
</dbReference>
<protein>
    <submittedName>
        <fullName evidence="9">Monooxygenase</fullName>
    </submittedName>
</protein>
<dbReference type="GO" id="GO:0016705">
    <property type="term" value="F:oxidoreductase activity, acting on paired donors, with incorporation or reduction of molecular oxygen"/>
    <property type="evidence" value="ECO:0007669"/>
    <property type="project" value="InterPro"/>
</dbReference>
<dbReference type="PIRSF" id="PIRSF000337">
    <property type="entry name" value="NTA_MOA"/>
    <property type="match status" value="1"/>
</dbReference>